<evidence type="ECO:0000313" key="4">
    <source>
        <dbReference type="Proteomes" id="UP000315647"/>
    </source>
</evidence>
<feature type="transmembrane region" description="Helical" evidence="1">
    <location>
        <begin position="39"/>
        <end position="61"/>
    </location>
</feature>
<reference evidence="3 5" key="1">
    <citation type="submission" date="2019-02" db="EMBL/GenBank/DDBJ databases">
        <title>Deep-cultivation of Planctomycetes and their phenomic and genomic characterization uncovers novel biology.</title>
        <authorList>
            <person name="Wiegand S."/>
            <person name="Jogler M."/>
            <person name="Boedeker C."/>
            <person name="Pinto D."/>
            <person name="Vollmers J."/>
            <person name="Rivas-Marin E."/>
            <person name="Kohn T."/>
            <person name="Peeters S.H."/>
            <person name="Heuer A."/>
            <person name="Rast P."/>
            <person name="Oberbeckmann S."/>
            <person name="Bunk B."/>
            <person name="Jeske O."/>
            <person name="Meyerdierks A."/>
            <person name="Storesund J.E."/>
            <person name="Kallscheuer N."/>
            <person name="Luecker S."/>
            <person name="Lage O.M."/>
            <person name="Pohl T."/>
            <person name="Merkel B.J."/>
            <person name="Hornburger P."/>
            <person name="Mueller R.-W."/>
            <person name="Bruemmer F."/>
            <person name="Labrenz M."/>
            <person name="Spormann A.M."/>
            <person name="Op den Camp H."/>
            <person name="Overmann J."/>
            <person name="Amann R."/>
            <person name="Jetten M.S.M."/>
            <person name="Mascher T."/>
            <person name="Medema M.H."/>
            <person name="Devos D.P."/>
            <person name="Kaster A.-K."/>
            <person name="Ovreas L."/>
            <person name="Rohde M."/>
            <person name="Galperin M.Y."/>
            <person name="Jogler C."/>
        </authorList>
    </citation>
    <scope>NUCLEOTIDE SEQUENCE [LARGE SCALE GENOMIC DNA]</scope>
    <source>
        <strain evidence="2 4">Enr10</strain>
        <strain evidence="3 5">Pan153</strain>
    </source>
</reference>
<protein>
    <submittedName>
        <fullName evidence="3">Uncharacterized protein</fullName>
    </submittedName>
</protein>
<evidence type="ECO:0000256" key="1">
    <source>
        <dbReference type="SAM" id="Phobius"/>
    </source>
</evidence>
<feature type="transmembrane region" description="Helical" evidence="1">
    <location>
        <begin position="6"/>
        <end position="27"/>
    </location>
</feature>
<feature type="transmembrane region" description="Helical" evidence="1">
    <location>
        <begin position="73"/>
        <end position="95"/>
    </location>
</feature>
<keyword evidence="4" id="KW-1185">Reference proteome</keyword>
<sequence>MTVRRILWFQALIAVSLILMLRCISLVQHPSMLYNLMEFLGVLLALYSIYLFPIIALVGLIHREPSEQPELAITWSLLAGVVLYGISLSIVLPMAV</sequence>
<keyword evidence="1" id="KW-1133">Transmembrane helix</keyword>
<gene>
    <name evidence="2" type="ORF">Enr10x_12550</name>
    <name evidence="3" type="ORF">Pan153_25960</name>
</gene>
<accession>A0A518FNR4</accession>
<organism evidence="3 5">
    <name type="scientific">Gimesia panareensis</name>
    <dbReference type="NCBI Taxonomy" id="2527978"/>
    <lineage>
        <taxon>Bacteria</taxon>
        <taxon>Pseudomonadati</taxon>
        <taxon>Planctomycetota</taxon>
        <taxon>Planctomycetia</taxon>
        <taxon>Planctomycetales</taxon>
        <taxon>Planctomycetaceae</taxon>
        <taxon>Gimesia</taxon>
    </lineage>
</organism>
<evidence type="ECO:0000313" key="3">
    <source>
        <dbReference type="EMBL" id="QDV17940.1"/>
    </source>
</evidence>
<dbReference type="EMBL" id="CP036317">
    <property type="protein sequence ID" value="QDV17940.1"/>
    <property type="molecule type" value="Genomic_DNA"/>
</dbReference>
<dbReference type="AlphaFoldDB" id="A0A518FNR4"/>
<keyword evidence="1" id="KW-0812">Transmembrane</keyword>
<evidence type="ECO:0000313" key="5">
    <source>
        <dbReference type="Proteomes" id="UP000320839"/>
    </source>
</evidence>
<keyword evidence="1" id="KW-0472">Membrane</keyword>
<dbReference type="EMBL" id="CP037421">
    <property type="protein sequence ID" value="QDT25957.1"/>
    <property type="molecule type" value="Genomic_DNA"/>
</dbReference>
<dbReference type="Proteomes" id="UP000320839">
    <property type="component" value="Chromosome"/>
</dbReference>
<name>A0A518FNR4_9PLAN</name>
<proteinExistence type="predicted"/>
<accession>A0A517Q2V6</accession>
<dbReference type="Proteomes" id="UP000315647">
    <property type="component" value="Chromosome"/>
</dbReference>
<evidence type="ECO:0000313" key="2">
    <source>
        <dbReference type="EMBL" id="QDT25957.1"/>
    </source>
</evidence>